<accession>A0A2G1QRX7</accession>
<dbReference type="AlphaFoldDB" id="A0A2G1QRX7"/>
<keyword evidence="1" id="KW-0472">Membrane</keyword>
<feature type="transmembrane region" description="Helical" evidence="1">
    <location>
        <begin position="182"/>
        <end position="200"/>
    </location>
</feature>
<feature type="transmembrane region" description="Helical" evidence="1">
    <location>
        <begin position="40"/>
        <end position="63"/>
    </location>
</feature>
<dbReference type="OrthoDB" id="8454704at2"/>
<gene>
    <name evidence="2" type="ORF">CSC94_06280</name>
</gene>
<dbReference type="RefSeq" id="WP_099304937.1">
    <property type="nucleotide sequence ID" value="NZ_PDVP01000002.1"/>
</dbReference>
<feature type="transmembrane region" description="Helical" evidence="1">
    <location>
        <begin position="114"/>
        <end position="135"/>
    </location>
</feature>
<evidence type="ECO:0000256" key="1">
    <source>
        <dbReference type="SAM" id="Phobius"/>
    </source>
</evidence>
<sequence>MNRQTIAIGAGILAGLATAALSAAMSGGMAFLFMLSPLPLMLAALGFGAISGLAAALTTVVVVGAMAGLIGAAVVAAIIVVPSVLAAQLANLARPAEEVGGPAGKLVWFPLADILFYTGLAIAAGFIVTGIIHGYGDAFGTELTARLMEAMQQADPQMQLTSDQMSELAAMMTALLPAQLPFVWMCVLVANLYTALALANRAGQLKRPHDAWPMALRMPRAALPVFAVAMLLTLASGGLGHIGSAVSGAMAAGFMMAGFAMLHERSMGKPWRPAALGAAYLAALFFIPVLLIFAMAGLTDTRRPAGISDAGGPPPLP</sequence>
<feature type="transmembrane region" description="Helical" evidence="1">
    <location>
        <begin position="69"/>
        <end position="93"/>
    </location>
</feature>
<evidence type="ECO:0000313" key="2">
    <source>
        <dbReference type="EMBL" id="PHP68255.1"/>
    </source>
</evidence>
<evidence type="ECO:0000313" key="3">
    <source>
        <dbReference type="Proteomes" id="UP000221168"/>
    </source>
</evidence>
<feature type="transmembrane region" description="Helical" evidence="1">
    <location>
        <begin position="274"/>
        <end position="296"/>
    </location>
</feature>
<dbReference type="EMBL" id="PDVP01000002">
    <property type="protein sequence ID" value="PHP68255.1"/>
    <property type="molecule type" value="Genomic_DNA"/>
</dbReference>
<organism evidence="2 3">
    <name type="scientific">Zhengella mangrovi</name>
    <dbReference type="NCBI Taxonomy" id="1982044"/>
    <lineage>
        <taxon>Bacteria</taxon>
        <taxon>Pseudomonadati</taxon>
        <taxon>Pseudomonadota</taxon>
        <taxon>Alphaproteobacteria</taxon>
        <taxon>Hyphomicrobiales</taxon>
        <taxon>Notoacmeibacteraceae</taxon>
        <taxon>Zhengella</taxon>
    </lineage>
</organism>
<dbReference type="Proteomes" id="UP000221168">
    <property type="component" value="Unassembled WGS sequence"/>
</dbReference>
<name>A0A2G1QRX7_9HYPH</name>
<keyword evidence="1" id="KW-0812">Transmembrane</keyword>
<dbReference type="InterPro" id="IPR018710">
    <property type="entry name" value="DUF2232"/>
</dbReference>
<reference evidence="2 3" key="1">
    <citation type="submission" date="2017-10" db="EMBL/GenBank/DDBJ databases">
        <title>Sedimentibacterium mangrovi gen. nov., sp. nov., a novel member of family Phyllobacteriacea isolated from mangrove sediment.</title>
        <authorList>
            <person name="Liao H."/>
            <person name="Tian Y."/>
        </authorList>
    </citation>
    <scope>NUCLEOTIDE SEQUENCE [LARGE SCALE GENOMIC DNA]</scope>
    <source>
        <strain evidence="2 3">X9-2-2</strain>
    </source>
</reference>
<evidence type="ECO:0008006" key="4">
    <source>
        <dbReference type="Google" id="ProtNLM"/>
    </source>
</evidence>
<feature type="transmembrane region" description="Helical" evidence="1">
    <location>
        <begin position="245"/>
        <end position="262"/>
    </location>
</feature>
<keyword evidence="1" id="KW-1133">Transmembrane helix</keyword>
<comment type="caution">
    <text evidence="2">The sequence shown here is derived from an EMBL/GenBank/DDBJ whole genome shotgun (WGS) entry which is preliminary data.</text>
</comment>
<dbReference type="Pfam" id="PF09991">
    <property type="entry name" value="DUF2232"/>
    <property type="match status" value="1"/>
</dbReference>
<protein>
    <recommendedName>
        <fullName evidence="4">DUF2232 domain-containing protein</fullName>
    </recommendedName>
</protein>
<keyword evidence="3" id="KW-1185">Reference proteome</keyword>
<feature type="transmembrane region" description="Helical" evidence="1">
    <location>
        <begin position="221"/>
        <end position="239"/>
    </location>
</feature>
<proteinExistence type="predicted"/>
<feature type="transmembrane region" description="Helical" evidence="1">
    <location>
        <begin position="6"/>
        <end position="33"/>
    </location>
</feature>